<proteinExistence type="predicted"/>
<evidence type="ECO:0000313" key="1">
    <source>
        <dbReference type="EMBL" id="AFO70854.1"/>
    </source>
</evidence>
<sequence length="170" mass="19529">MTNSNQFVRTIVKYQDILDALIQKTNENWVNYRSNSIGHIVIREYRTVGLFVGRQCGSTTALIEFANRHPGECLAVFVEDKIKQAVLAKFQNAKDNIVSCLITHQLRKYIHQPEESSIQKDIKEELISSVKYILVDNASFNLNLRGITDKEFNQWVADTFGTEVMVVRFS</sequence>
<dbReference type="GeneID" id="40093874"/>
<organism evidence="1 2">
    <name type="scientific">Pseudomonas phage PA7</name>
    <dbReference type="NCBI Taxonomy" id="347330"/>
    <lineage>
        <taxon>Viruses</taxon>
        <taxon>Duplodnaviria</taxon>
        <taxon>Heunggongvirae</taxon>
        <taxon>Uroviricota</taxon>
        <taxon>Caudoviricetes</taxon>
        <taxon>Chimalliviridae</taxon>
        <taxon>Phikzvirus</taxon>
        <taxon>Phikzvirus PA7</taxon>
    </lineage>
</organism>
<dbReference type="KEGG" id="vg:40093874"/>
<keyword evidence="2" id="KW-1185">Reference proteome</keyword>
<protein>
    <submittedName>
        <fullName evidence="1">Uncharacterized protein</fullName>
    </submittedName>
</protein>
<dbReference type="EMBL" id="JX233784">
    <property type="protein sequence ID" value="AFO70854.1"/>
    <property type="molecule type" value="Genomic_DNA"/>
</dbReference>
<name>I7CD30_9CAUD</name>
<evidence type="ECO:0000313" key="2">
    <source>
        <dbReference type="Proteomes" id="UP000232534"/>
    </source>
</evidence>
<reference evidence="1 2" key="1">
    <citation type="submission" date="2012-06" db="EMBL/GenBank/DDBJ databases">
        <authorList>
            <person name="Kim M.S."/>
            <person name="Cha K.E."/>
            <person name="Kim Y.D."/>
            <person name="Myung H."/>
        </authorList>
    </citation>
    <scope>NUCLEOTIDE SEQUENCE [LARGE SCALE GENOMIC DNA]</scope>
</reference>
<dbReference type="RefSeq" id="YP_009617335.1">
    <property type="nucleotide sequence ID" value="NC_042060.1"/>
</dbReference>
<dbReference type="Proteomes" id="UP000232534">
    <property type="component" value="Segment"/>
</dbReference>
<accession>I7CD30</accession>